<gene>
    <name evidence="2" type="ORF">VNO78_03114</name>
</gene>
<comment type="caution">
    <text evidence="2">The sequence shown here is derived from an EMBL/GenBank/DDBJ whole genome shotgun (WGS) entry which is preliminary data.</text>
</comment>
<keyword evidence="3" id="KW-1185">Reference proteome</keyword>
<evidence type="ECO:0000313" key="3">
    <source>
        <dbReference type="Proteomes" id="UP001386955"/>
    </source>
</evidence>
<dbReference type="Proteomes" id="UP001386955">
    <property type="component" value="Unassembled WGS sequence"/>
</dbReference>
<accession>A0AAN9XVU5</accession>
<proteinExistence type="predicted"/>
<sequence>MNIAEGNSGKDTTVRLIQEQHKQDSHLYIEITVAAAIRNQAQNLKVESLKNQLGYPLVILAWIHGISTLSHKCSTLLSKSGFVSADTNPNSERGQGQPNSDLKVKENPLWFYHKMRFKREEDKDPEFGIR</sequence>
<reference evidence="2 3" key="1">
    <citation type="submission" date="2024-01" db="EMBL/GenBank/DDBJ databases">
        <title>The genomes of 5 underutilized Papilionoideae crops provide insights into root nodulation and disease resistanc.</title>
        <authorList>
            <person name="Jiang F."/>
        </authorList>
    </citation>
    <scope>NUCLEOTIDE SEQUENCE [LARGE SCALE GENOMIC DNA]</scope>
    <source>
        <strain evidence="2">DUOXIRENSHENG_FW03</strain>
        <tissue evidence="2">Leaves</tissue>
    </source>
</reference>
<evidence type="ECO:0000256" key="1">
    <source>
        <dbReference type="SAM" id="MobiDB-lite"/>
    </source>
</evidence>
<dbReference type="EMBL" id="JAYMYS010000001">
    <property type="protein sequence ID" value="KAK7411678.1"/>
    <property type="molecule type" value="Genomic_DNA"/>
</dbReference>
<name>A0AAN9XVU5_PSOTE</name>
<protein>
    <submittedName>
        <fullName evidence="2">Uncharacterized protein</fullName>
    </submittedName>
</protein>
<organism evidence="2 3">
    <name type="scientific">Psophocarpus tetragonolobus</name>
    <name type="common">Winged bean</name>
    <name type="synonym">Dolichos tetragonolobus</name>
    <dbReference type="NCBI Taxonomy" id="3891"/>
    <lineage>
        <taxon>Eukaryota</taxon>
        <taxon>Viridiplantae</taxon>
        <taxon>Streptophyta</taxon>
        <taxon>Embryophyta</taxon>
        <taxon>Tracheophyta</taxon>
        <taxon>Spermatophyta</taxon>
        <taxon>Magnoliopsida</taxon>
        <taxon>eudicotyledons</taxon>
        <taxon>Gunneridae</taxon>
        <taxon>Pentapetalae</taxon>
        <taxon>rosids</taxon>
        <taxon>fabids</taxon>
        <taxon>Fabales</taxon>
        <taxon>Fabaceae</taxon>
        <taxon>Papilionoideae</taxon>
        <taxon>50 kb inversion clade</taxon>
        <taxon>NPAAA clade</taxon>
        <taxon>indigoferoid/millettioid clade</taxon>
        <taxon>Phaseoleae</taxon>
        <taxon>Psophocarpus</taxon>
    </lineage>
</organism>
<feature type="region of interest" description="Disordered" evidence="1">
    <location>
        <begin position="84"/>
        <end position="105"/>
    </location>
</feature>
<dbReference type="AlphaFoldDB" id="A0AAN9XVU5"/>
<feature type="compositionally biased region" description="Polar residues" evidence="1">
    <location>
        <begin position="85"/>
        <end position="100"/>
    </location>
</feature>
<evidence type="ECO:0000313" key="2">
    <source>
        <dbReference type="EMBL" id="KAK7411678.1"/>
    </source>
</evidence>